<organism evidence="8 9">
    <name type="scientific">Nocardia goodfellowii</name>
    <dbReference type="NCBI Taxonomy" id="882446"/>
    <lineage>
        <taxon>Bacteria</taxon>
        <taxon>Bacillati</taxon>
        <taxon>Actinomycetota</taxon>
        <taxon>Actinomycetes</taxon>
        <taxon>Mycobacteriales</taxon>
        <taxon>Nocardiaceae</taxon>
        <taxon>Nocardia</taxon>
    </lineage>
</organism>
<dbReference type="SMART" id="SM00382">
    <property type="entry name" value="AAA"/>
    <property type="match status" value="1"/>
</dbReference>
<keyword evidence="3" id="KW-0547">Nucleotide-binding</keyword>
<dbReference type="PROSITE" id="PS00211">
    <property type="entry name" value="ABC_TRANSPORTER_1"/>
    <property type="match status" value="1"/>
</dbReference>
<reference evidence="8 9" key="1">
    <citation type="submission" date="2021-03" db="EMBL/GenBank/DDBJ databases">
        <title>Sequencing the genomes of 1000 actinobacteria strains.</title>
        <authorList>
            <person name="Klenk H.-P."/>
        </authorList>
    </citation>
    <scope>NUCLEOTIDE SEQUENCE [LARGE SCALE GENOMIC DNA]</scope>
    <source>
        <strain evidence="8 9">DSM 45516</strain>
    </source>
</reference>
<keyword evidence="9" id="KW-1185">Reference proteome</keyword>
<evidence type="ECO:0000256" key="6">
    <source>
        <dbReference type="ARBA" id="ARBA00023136"/>
    </source>
</evidence>
<evidence type="ECO:0000256" key="2">
    <source>
        <dbReference type="ARBA" id="ARBA00022475"/>
    </source>
</evidence>
<dbReference type="EMBL" id="JAGGMR010000001">
    <property type="protein sequence ID" value="MBP2191866.1"/>
    <property type="molecule type" value="Genomic_DNA"/>
</dbReference>
<evidence type="ECO:0000256" key="4">
    <source>
        <dbReference type="ARBA" id="ARBA00022840"/>
    </source>
</evidence>
<name>A0ABS4QJH8_9NOCA</name>
<evidence type="ECO:0000256" key="5">
    <source>
        <dbReference type="ARBA" id="ARBA00022967"/>
    </source>
</evidence>
<keyword evidence="4 8" id="KW-0067">ATP-binding</keyword>
<sequence>MSAPVAGRLARIRGVGKSFGDRPVLRGVELDLRQGEIVALVGRSGSGKSTLLRVLAGLAGEHAGEVEIDGSVAVAFQEARLVPWLSVARNVALGLPDRRRRAKGLDRARAVLDEVGLADRGDAWPITLSGGEAQRAALARALVAEPALLLLDEPFGALDALTKIAMHDLLLRLFAEHGFGVLLVTHDVAEAVTLADRVLVLDEGRIAHEVDIPLERPRRHAAPEGAVYAARLLELLGVEQ</sequence>
<keyword evidence="8" id="KW-0378">Hydrolase</keyword>
<keyword evidence="2" id="KW-1003">Cell membrane</keyword>
<keyword evidence="1" id="KW-0813">Transport</keyword>
<dbReference type="InterPro" id="IPR003593">
    <property type="entry name" value="AAA+_ATPase"/>
</dbReference>
<dbReference type="PROSITE" id="PS50893">
    <property type="entry name" value="ABC_TRANSPORTER_2"/>
    <property type="match status" value="1"/>
</dbReference>
<dbReference type="Gene3D" id="3.40.50.300">
    <property type="entry name" value="P-loop containing nucleotide triphosphate hydrolases"/>
    <property type="match status" value="1"/>
</dbReference>
<dbReference type="Pfam" id="PF00005">
    <property type="entry name" value="ABC_tran"/>
    <property type="match status" value="1"/>
</dbReference>
<dbReference type="InterPro" id="IPR027417">
    <property type="entry name" value="P-loop_NTPase"/>
</dbReference>
<keyword evidence="6" id="KW-0472">Membrane</keyword>
<accession>A0ABS4QJH8</accession>
<comment type="caution">
    <text evidence="8">The sequence shown here is derived from an EMBL/GenBank/DDBJ whole genome shotgun (WGS) entry which is preliminary data.</text>
</comment>
<evidence type="ECO:0000313" key="9">
    <source>
        <dbReference type="Proteomes" id="UP001519325"/>
    </source>
</evidence>
<proteinExistence type="predicted"/>
<dbReference type="EC" id="3.6.3.-" evidence="8"/>
<evidence type="ECO:0000256" key="1">
    <source>
        <dbReference type="ARBA" id="ARBA00022448"/>
    </source>
</evidence>
<evidence type="ECO:0000256" key="3">
    <source>
        <dbReference type="ARBA" id="ARBA00022741"/>
    </source>
</evidence>
<dbReference type="PANTHER" id="PTHR42788">
    <property type="entry name" value="TAURINE IMPORT ATP-BINDING PROTEIN-RELATED"/>
    <property type="match status" value="1"/>
</dbReference>
<dbReference type="GO" id="GO:0016787">
    <property type="term" value="F:hydrolase activity"/>
    <property type="evidence" value="ECO:0007669"/>
    <property type="project" value="UniProtKB-KW"/>
</dbReference>
<evidence type="ECO:0000259" key="7">
    <source>
        <dbReference type="PROSITE" id="PS50893"/>
    </source>
</evidence>
<protein>
    <submittedName>
        <fullName evidence="8">Sulfonate transport system ATP-binding protein</fullName>
        <ecNumber evidence="8">3.6.3.-</ecNumber>
    </submittedName>
</protein>
<dbReference type="GO" id="GO:0005524">
    <property type="term" value="F:ATP binding"/>
    <property type="evidence" value="ECO:0007669"/>
    <property type="project" value="UniProtKB-KW"/>
</dbReference>
<dbReference type="SUPFAM" id="SSF52540">
    <property type="entry name" value="P-loop containing nucleoside triphosphate hydrolases"/>
    <property type="match status" value="1"/>
</dbReference>
<dbReference type="InterPro" id="IPR003439">
    <property type="entry name" value="ABC_transporter-like_ATP-bd"/>
</dbReference>
<dbReference type="InterPro" id="IPR017871">
    <property type="entry name" value="ABC_transporter-like_CS"/>
</dbReference>
<dbReference type="RefSeq" id="WP_209894138.1">
    <property type="nucleotide sequence ID" value="NZ_JAGGMR010000001.1"/>
</dbReference>
<gene>
    <name evidence="8" type="ORF">BJ987_004767</name>
</gene>
<evidence type="ECO:0000313" key="8">
    <source>
        <dbReference type="EMBL" id="MBP2191866.1"/>
    </source>
</evidence>
<dbReference type="InterPro" id="IPR050166">
    <property type="entry name" value="ABC_transporter_ATP-bind"/>
</dbReference>
<keyword evidence="5" id="KW-1278">Translocase</keyword>
<feature type="domain" description="ABC transporter" evidence="7">
    <location>
        <begin position="10"/>
        <end position="228"/>
    </location>
</feature>
<dbReference type="Proteomes" id="UP001519325">
    <property type="component" value="Unassembled WGS sequence"/>
</dbReference>
<dbReference type="PANTHER" id="PTHR42788:SF17">
    <property type="entry name" value="ALIPHATIC SULFONATES IMPORT ATP-BINDING PROTEIN SSUB"/>
    <property type="match status" value="1"/>
</dbReference>